<protein>
    <submittedName>
        <fullName evidence="3">Toxin Bro</fullName>
    </submittedName>
</protein>
<gene>
    <name evidence="3" type="ORF">FDF74_10455</name>
</gene>
<keyword evidence="4" id="KW-1185">Reference proteome</keyword>
<evidence type="ECO:0000313" key="3">
    <source>
        <dbReference type="EMBL" id="NEZ47612.1"/>
    </source>
</evidence>
<evidence type="ECO:0000313" key="4">
    <source>
        <dbReference type="Proteomes" id="UP000473885"/>
    </source>
</evidence>
<dbReference type="AlphaFoldDB" id="A0A6M0RBQ0"/>
<proteinExistence type="predicted"/>
<keyword evidence="1" id="KW-0175">Coiled coil</keyword>
<feature type="coiled-coil region" evidence="1">
    <location>
        <begin position="144"/>
        <end position="171"/>
    </location>
</feature>
<reference evidence="3 4" key="1">
    <citation type="submission" date="2019-04" db="EMBL/GenBank/DDBJ databases">
        <title>Genome sequencing of Clostridium botulinum Groups I-IV and Clostridium butyricum.</title>
        <authorList>
            <person name="Brunt J."/>
            <person name="Van Vliet A.H.M."/>
            <person name="Stringer S.C."/>
            <person name="Carter A.T."/>
            <person name="Peck M.W."/>
        </authorList>
    </citation>
    <scope>NUCLEOTIDE SEQUENCE [LARGE SCALE GENOMIC DNA]</scope>
    <source>
        <strain evidence="3 4">IFR 18/094</strain>
    </source>
</reference>
<evidence type="ECO:0000259" key="2">
    <source>
        <dbReference type="Pfam" id="PF08346"/>
    </source>
</evidence>
<feature type="domain" description="AntA/AntB antirepressor" evidence="2">
    <location>
        <begin position="38"/>
        <end position="100"/>
    </location>
</feature>
<name>A0A6M0RBQ0_9CLOT</name>
<evidence type="ECO:0000256" key="1">
    <source>
        <dbReference type="SAM" id="Coils"/>
    </source>
</evidence>
<organism evidence="3 4">
    <name type="scientific">Clostridium niameyense</name>
    <dbReference type="NCBI Taxonomy" id="1622073"/>
    <lineage>
        <taxon>Bacteria</taxon>
        <taxon>Bacillati</taxon>
        <taxon>Bacillota</taxon>
        <taxon>Clostridia</taxon>
        <taxon>Eubacteriales</taxon>
        <taxon>Clostridiaceae</taxon>
        <taxon>Clostridium</taxon>
    </lineage>
</organism>
<sequence length="272" mass="31064">MEKVVLNIENGQPVITETTNLTPIEVVLEIDEEGRTTARKLYNFLELAKGQFSRWAKTNILENSFAIEGEDYKGFDIVVEGNITKDYKLSASFAKKLAMGTHNFKGEAAKNYFIKVEEKLKQKIINTSNLSPELQMFNNLFKALATTELEQKKLNAAVQETKEEVQAIRDVITINPKEEWRKETNKLISKICYKLQDYKTPKDKIYRALEERAKCKLSIRLKNLQARAALNGMAQSQIDKLNNLDVIANDVRLKEIYISIVSQMAIKQGIKA</sequence>
<dbReference type="Pfam" id="PF08346">
    <property type="entry name" value="AntA"/>
    <property type="match status" value="1"/>
</dbReference>
<accession>A0A6M0RBQ0</accession>
<dbReference type="Proteomes" id="UP000473885">
    <property type="component" value="Unassembled WGS sequence"/>
</dbReference>
<dbReference type="EMBL" id="SXDP01000009">
    <property type="protein sequence ID" value="NEZ47612.1"/>
    <property type="molecule type" value="Genomic_DNA"/>
</dbReference>
<comment type="caution">
    <text evidence="3">The sequence shown here is derived from an EMBL/GenBank/DDBJ whole genome shotgun (WGS) entry which is preliminary data.</text>
</comment>
<dbReference type="InterPro" id="IPR013557">
    <property type="entry name" value="AntA/B_antirep"/>
</dbReference>
<dbReference type="RefSeq" id="WP_163249557.1">
    <property type="nucleotide sequence ID" value="NZ_SXDP01000009.1"/>
</dbReference>